<dbReference type="PANTHER" id="PTHR13939:SF0">
    <property type="entry name" value="NMN AMIDOHYDROLASE-LIKE PROTEIN YFAY"/>
    <property type="match status" value="1"/>
</dbReference>
<dbReference type="PANTHER" id="PTHR13939">
    <property type="entry name" value="NICOTINAMIDE-NUCLEOTIDE AMIDOHYDROLASE PNCC"/>
    <property type="match status" value="1"/>
</dbReference>
<protein>
    <submittedName>
        <fullName evidence="2">Competence/damage-inducible protein A</fullName>
    </submittedName>
</protein>
<dbReference type="Gene3D" id="3.40.980.10">
    <property type="entry name" value="MoaB/Mog-like domain"/>
    <property type="match status" value="1"/>
</dbReference>
<evidence type="ECO:0000259" key="1">
    <source>
        <dbReference type="SMART" id="SM00852"/>
    </source>
</evidence>
<dbReference type="EMBL" id="QFOT01000073">
    <property type="protein sequence ID" value="PZP55367.1"/>
    <property type="molecule type" value="Genomic_DNA"/>
</dbReference>
<evidence type="ECO:0000313" key="2">
    <source>
        <dbReference type="EMBL" id="PZP55367.1"/>
    </source>
</evidence>
<dbReference type="AlphaFoldDB" id="A0A2W5FNJ0"/>
<feature type="domain" description="MoaB/Mog" evidence="1">
    <location>
        <begin position="9"/>
        <end position="170"/>
    </location>
</feature>
<dbReference type="InterPro" id="IPR036425">
    <property type="entry name" value="MoaB/Mog-like_dom_sf"/>
</dbReference>
<dbReference type="InterPro" id="IPR050101">
    <property type="entry name" value="CinA"/>
</dbReference>
<dbReference type="SMART" id="SM00852">
    <property type="entry name" value="MoCF_biosynth"/>
    <property type="match status" value="1"/>
</dbReference>
<dbReference type="Proteomes" id="UP000249739">
    <property type="component" value="Unassembled WGS sequence"/>
</dbReference>
<dbReference type="CDD" id="cd00885">
    <property type="entry name" value="cinA"/>
    <property type="match status" value="1"/>
</dbReference>
<reference evidence="2 3" key="1">
    <citation type="submission" date="2017-08" db="EMBL/GenBank/DDBJ databases">
        <title>Infants hospitalized years apart are colonized by the same room-sourced microbial strains.</title>
        <authorList>
            <person name="Brooks B."/>
            <person name="Olm M.R."/>
            <person name="Firek B.A."/>
            <person name="Baker R."/>
            <person name="Thomas B.C."/>
            <person name="Morowitz M.J."/>
            <person name="Banfield J.F."/>
        </authorList>
    </citation>
    <scope>NUCLEOTIDE SEQUENCE [LARGE SCALE GENOMIC DNA]</scope>
    <source>
        <strain evidence="2">S2_006_000_R2_64</strain>
    </source>
</reference>
<name>A0A2W5FNJ0_9BACT</name>
<accession>A0A2W5FNJ0</accession>
<dbReference type="SUPFAM" id="SSF53218">
    <property type="entry name" value="Molybdenum cofactor biosynthesis proteins"/>
    <property type="match status" value="1"/>
</dbReference>
<proteinExistence type="predicted"/>
<dbReference type="InterPro" id="IPR001453">
    <property type="entry name" value="MoaB/Mog_dom"/>
</dbReference>
<organism evidence="2 3">
    <name type="scientific">Micavibrio aeruginosavorus</name>
    <dbReference type="NCBI Taxonomy" id="349221"/>
    <lineage>
        <taxon>Bacteria</taxon>
        <taxon>Pseudomonadati</taxon>
        <taxon>Bdellovibrionota</taxon>
        <taxon>Bdellovibrionia</taxon>
        <taxon>Bdellovibrionales</taxon>
        <taxon>Pseudobdellovibrionaceae</taxon>
        <taxon>Micavibrio</taxon>
    </lineage>
</organism>
<dbReference type="Pfam" id="PF00994">
    <property type="entry name" value="MoCF_biosynth"/>
    <property type="match status" value="1"/>
</dbReference>
<gene>
    <name evidence="2" type="ORF">DI586_07125</name>
</gene>
<evidence type="ECO:0000313" key="3">
    <source>
        <dbReference type="Proteomes" id="UP000249739"/>
    </source>
</evidence>
<dbReference type="Pfam" id="PF24102">
    <property type="entry name" value="FLAD1_M"/>
    <property type="match status" value="1"/>
</dbReference>
<dbReference type="InterPro" id="IPR056596">
    <property type="entry name" value="FLAD1_M"/>
</dbReference>
<sequence>MTDTAPTAALLIIGNEILSGRTQDTNTQNIAERLTNRGIRLIEVRVVPDIKDIIIKTVRELKVKADYLLTTGGIGPTHDDITAESIAEAFGVKLELRAEAKAMLLAHYGNESDLTDARLKMAMIPQGAGLIKNPVSGAPGFIMENVYTMAGVPRIMLSMLDEILAIVRTGPKILSNSVSCTLGESAIAEGLENIQKKYSDVEIGSYPHYRAGALGLSLVLRSIDPVILDTATHEVVAMIRSLGSEPAAVSLQSGK</sequence>
<comment type="caution">
    <text evidence="2">The sequence shown here is derived from an EMBL/GenBank/DDBJ whole genome shotgun (WGS) entry which is preliminary data.</text>
</comment>